<keyword evidence="7 8" id="KW-0472">Membrane</keyword>
<comment type="caution">
    <text evidence="10">The sequence shown here is derived from an EMBL/GenBank/DDBJ whole genome shotgun (WGS) entry which is preliminary data.</text>
</comment>
<evidence type="ECO:0000256" key="1">
    <source>
        <dbReference type="ARBA" id="ARBA00004651"/>
    </source>
</evidence>
<dbReference type="PROSITE" id="PS50928">
    <property type="entry name" value="ABC_TM1"/>
    <property type="match status" value="1"/>
</dbReference>
<keyword evidence="5 8" id="KW-0812">Transmembrane</keyword>
<evidence type="ECO:0000256" key="6">
    <source>
        <dbReference type="ARBA" id="ARBA00022989"/>
    </source>
</evidence>
<evidence type="ECO:0000256" key="7">
    <source>
        <dbReference type="ARBA" id="ARBA00023136"/>
    </source>
</evidence>
<evidence type="ECO:0000313" key="10">
    <source>
        <dbReference type="EMBL" id="MBK0417653.1"/>
    </source>
</evidence>
<dbReference type="SUPFAM" id="SSF161098">
    <property type="entry name" value="MetI-like"/>
    <property type="match status" value="1"/>
</dbReference>
<sequence>MRSSRLLSGIAVIPALAVILIFFLLPIGVIIYRSFTEPDPGLGQYAGALADPTTLRVLGRTFLTAVIAVIVCVLLGYPYAYLMTLVGPMARTLLMVLVLVPFWTSLMARTFAWISLLQRDGPVSAILGFFGAQDVTLLGSATGVILAIVQILLPYMILTLFTALGSIDRRQLAAAQSLGANRYRTFWQVYLPQSLPGLFASSALVFILALGFYITPQLIGSPKEAMISQVIGLRVEKIVDFAGAGALSGILLIATLGLFAVAILAIAPLRRSISQMINGGERS</sequence>
<comment type="similarity">
    <text evidence="2">Belongs to the binding-protein-dependent transport system permease family. CysTW subfamily.</text>
</comment>
<reference evidence="10" key="1">
    <citation type="submission" date="2020-12" db="EMBL/GenBank/DDBJ databases">
        <title>Leucobacter sp. CAS1, isolated from Chromium sludge.</title>
        <authorList>
            <person name="Xu Z."/>
        </authorList>
    </citation>
    <scope>NUCLEOTIDE SEQUENCE</scope>
    <source>
        <strain evidence="10">CSA1</strain>
    </source>
</reference>
<dbReference type="AlphaFoldDB" id="A0A934Q4V5"/>
<dbReference type="Pfam" id="PF00528">
    <property type="entry name" value="BPD_transp_1"/>
    <property type="match status" value="1"/>
</dbReference>
<evidence type="ECO:0000256" key="3">
    <source>
        <dbReference type="ARBA" id="ARBA00022448"/>
    </source>
</evidence>
<feature type="transmembrane region" description="Helical" evidence="8">
    <location>
        <begin position="94"/>
        <end position="117"/>
    </location>
</feature>
<evidence type="ECO:0000259" key="9">
    <source>
        <dbReference type="PROSITE" id="PS50928"/>
    </source>
</evidence>
<feature type="transmembrane region" description="Helical" evidence="8">
    <location>
        <begin position="137"/>
        <end position="161"/>
    </location>
</feature>
<dbReference type="PANTHER" id="PTHR42929">
    <property type="entry name" value="INNER MEMBRANE ABC TRANSPORTER PERMEASE PROTEIN YDCU-RELATED-RELATED"/>
    <property type="match status" value="1"/>
</dbReference>
<evidence type="ECO:0000256" key="2">
    <source>
        <dbReference type="ARBA" id="ARBA00007069"/>
    </source>
</evidence>
<dbReference type="CDD" id="cd06261">
    <property type="entry name" value="TM_PBP2"/>
    <property type="match status" value="1"/>
</dbReference>
<dbReference type="InterPro" id="IPR000515">
    <property type="entry name" value="MetI-like"/>
</dbReference>
<dbReference type="GO" id="GO:0055085">
    <property type="term" value="P:transmembrane transport"/>
    <property type="evidence" value="ECO:0007669"/>
    <property type="project" value="InterPro"/>
</dbReference>
<feature type="transmembrane region" description="Helical" evidence="8">
    <location>
        <begin position="194"/>
        <end position="214"/>
    </location>
</feature>
<dbReference type="RefSeq" id="WP_200112931.1">
    <property type="nucleotide sequence ID" value="NZ_JAEHOH010000001.1"/>
</dbReference>
<proteinExistence type="inferred from homology"/>
<feature type="domain" description="ABC transmembrane type-1" evidence="9">
    <location>
        <begin position="58"/>
        <end position="262"/>
    </location>
</feature>
<feature type="transmembrane region" description="Helical" evidence="8">
    <location>
        <begin position="7"/>
        <end position="32"/>
    </location>
</feature>
<name>A0A934Q4V5_9MICO</name>
<keyword evidence="4" id="KW-1003">Cell membrane</keyword>
<dbReference type="Proteomes" id="UP000608530">
    <property type="component" value="Unassembled WGS sequence"/>
</dbReference>
<feature type="transmembrane region" description="Helical" evidence="8">
    <location>
        <begin position="241"/>
        <end position="267"/>
    </location>
</feature>
<evidence type="ECO:0000256" key="4">
    <source>
        <dbReference type="ARBA" id="ARBA00022475"/>
    </source>
</evidence>
<organism evidence="10 11">
    <name type="scientific">Leucobacter chromiisoli</name>
    <dbReference type="NCBI Taxonomy" id="2796471"/>
    <lineage>
        <taxon>Bacteria</taxon>
        <taxon>Bacillati</taxon>
        <taxon>Actinomycetota</taxon>
        <taxon>Actinomycetes</taxon>
        <taxon>Micrococcales</taxon>
        <taxon>Microbacteriaceae</taxon>
        <taxon>Leucobacter</taxon>
    </lineage>
</organism>
<dbReference type="GO" id="GO:0005886">
    <property type="term" value="C:plasma membrane"/>
    <property type="evidence" value="ECO:0007669"/>
    <property type="project" value="UniProtKB-SubCell"/>
</dbReference>
<dbReference type="Gene3D" id="1.10.3720.10">
    <property type="entry name" value="MetI-like"/>
    <property type="match status" value="1"/>
</dbReference>
<accession>A0A934Q4V5</accession>
<keyword evidence="6 8" id="KW-1133">Transmembrane helix</keyword>
<gene>
    <name evidence="10" type="ORF">JD276_01200</name>
</gene>
<comment type="subcellular location">
    <subcellularLocation>
        <location evidence="1 8">Cell membrane</location>
        <topology evidence="1 8">Multi-pass membrane protein</topology>
    </subcellularLocation>
</comment>
<evidence type="ECO:0000256" key="5">
    <source>
        <dbReference type="ARBA" id="ARBA00022692"/>
    </source>
</evidence>
<keyword evidence="3 8" id="KW-0813">Transport</keyword>
<keyword evidence="11" id="KW-1185">Reference proteome</keyword>
<dbReference type="EMBL" id="JAEHOH010000001">
    <property type="protein sequence ID" value="MBK0417653.1"/>
    <property type="molecule type" value="Genomic_DNA"/>
</dbReference>
<dbReference type="InterPro" id="IPR035906">
    <property type="entry name" value="MetI-like_sf"/>
</dbReference>
<dbReference type="PANTHER" id="PTHR42929:SF5">
    <property type="entry name" value="ABC TRANSPORTER PERMEASE PROTEIN"/>
    <property type="match status" value="1"/>
</dbReference>
<protein>
    <submittedName>
        <fullName evidence="10">ABC transporter permease</fullName>
    </submittedName>
</protein>
<evidence type="ECO:0000256" key="8">
    <source>
        <dbReference type="RuleBase" id="RU363032"/>
    </source>
</evidence>
<evidence type="ECO:0000313" key="11">
    <source>
        <dbReference type="Proteomes" id="UP000608530"/>
    </source>
</evidence>
<feature type="transmembrane region" description="Helical" evidence="8">
    <location>
        <begin position="62"/>
        <end position="82"/>
    </location>
</feature>